<gene>
    <name evidence="2" type="ORF">ABIC55_003954</name>
</gene>
<proteinExistence type="predicted"/>
<dbReference type="EMBL" id="JBEPME010000006">
    <property type="protein sequence ID" value="MET3658836.1"/>
    <property type="molecule type" value="Genomic_DNA"/>
</dbReference>
<sequence>MNTFMFALNGDTLLYYFPLLLVLVTFELSLSVYKSSDSQWTTKLAAGNFFVNLLWIALLLSIVFNPNLFTPEFVPYMVEIYDSTAEKITLIINLSKTAIVLAVIVTNSIDVHNAFNNIGVKEET</sequence>
<keyword evidence="1" id="KW-0472">Membrane</keyword>
<dbReference type="RefSeq" id="WP_067207337.1">
    <property type="nucleotide sequence ID" value="NZ_CP014616.1"/>
</dbReference>
<evidence type="ECO:0000313" key="2">
    <source>
        <dbReference type="EMBL" id="MET3658836.1"/>
    </source>
</evidence>
<keyword evidence="1" id="KW-1133">Transmembrane helix</keyword>
<name>A0ABV2KCN8_SPOPS</name>
<accession>A0ABV2KCN8</accession>
<reference evidence="2 3" key="1">
    <citation type="submission" date="2024-06" db="EMBL/GenBank/DDBJ databases">
        <title>Sorghum-associated microbial communities from plants grown in Nebraska, USA.</title>
        <authorList>
            <person name="Schachtman D."/>
        </authorList>
    </citation>
    <scope>NUCLEOTIDE SEQUENCE [LARGE SCALE GENOMIC DNA]</scope>
    <source>
        <strain evidence="2 3">1288</strain>
    </source>
</reference>
<feature type="transmembrane region" description="Helical" evidence="1">
    <location>
        <begin position="45"/>
        <end position="64"/>
    </location>
</feature>
<organism evidence="2 3">
    <name type="scientific">Sporosarcina psychrophila</name>
    <name type="common">Bacillus psychrophilus</name>
    <dbReference type="NCBI Taxonomy" id="1476"/>
    <lineage>
        <taxon>Bacteria</taxon>
        <taxon>Bacillati</taxon>
        <taxon>Bacillota</taxon>
        <taxon>Bacilli</taxon>
        <taxon>Bacillales</taxon>
        <taxon>Caryophanaceae</taxon>
        <taxon>Sporosarcina</taxon>
    </lineage>
</organism>
<keyword evidence="3" id="KW-1185">Reference proteome</keyword>
<feature type="transmembrane region" description="Helical" evidence="1">
    <location>
        <begin position="13"/>
        <end position="33"/>
    </location>
</feature>
<protein>
    <submittedName>
        <fullName evidence="2">Uncharacterized protein</fullName>
    </submittedName>
</protein>
<evidence type="ECO:0000256" key="1">
    <source>
        <dbReference type="SAM" id="Phobius"/>
    </source>
</evidence>
<evidence type="ECO:0000313" key="3">
    <source>
        <dbReference type="Proteomes" id="UP001549104"/>
    </source>
</evidence>
<comment type="caution">
    <text evidence="2">The sequence shown here is derived from an EMBL/GenBank/DDBJ whole genome shotgun (WGS) entry which is preliminary data.</text>
</comment>
<keyword evidence="1" id="KW-0812">Transmembrane</keyword>
<dbReference type="Proteomes" id="UP001549104">
    <property type="component" value="Unassembled WGS sequence"/>
</dbReference>